<dbReference type="AlphaFoldDB" id="A0AAD4SW37"/>
<protein>
    <submittedName>
        <fullName evidence="1">Uncharacterized protein</fullName>
    </submittedName>
</protein>
<reference evidence="1" key="1">
    <citation type="submission" date="2022-04" db="EMBL/GenBank/DDBJ databases">
        <title>A functionally conserved STORR gene fusion in Papaver species that diverged 16.8 million years ago.</title>
        <authorList>
            <person name="Catania T."/>
        </authorList>
    </citation>
    <scope>NUCLEOTIDE SEQUENCE</scope>
    <source>
        <strain evidence="1">S-188037</strain>
    </source>
</reference>
<comment type="caution">
    <text evidence="1">The sequence shown here is derived from an EMBL/GenBank/DDBJ whole genome shotgun (WGS) entry which is preliminary data.</text>
</comment>
<dbReference type="EMBL" id="JAJJMB010008334">
    <property type="protein sequence ID" value="KAI3924229.1"/>
    <property type="molecule type" value="Genomic_DNA"/>
</dbReference>
<accession>A0AAD4SW37</accession>
<evidence type="ECO:0000313" key="1">
    <source>
        <dbReference type="EMBL" id="KAI3924229.1"/>
    </source>
</evidence>
<organism evidence="1 2">
    <name type="scientific">Papaver atlanticum</name>
    <dbReference type="NCBI Taxonomy" id="357466"/>
    <lineage>
        <taxon>Eukaryota</taxon>
        <taxon>Viridiplantae</taxon>
        <taxon>Streptophyta</taxon>
        <taxon>Embryophyta</taxon>
        <taxon>Tracheophyta</taxon>
        <taxon>Spermatophyta</taxon>
        <taxon>Magnoliopsida</taxon>
        <taxon>Ranunculales</taxon>
        <taxon>Papaveraceae</taxon>
        <taxon>Papaveroideae</taxon>
        <taxon>Papaver</taxon>
    </lineage>
</organism>
<name>A0AAD4SW37_9MAGN</name>
<sequence length="71" mass="8276">MAQNLAALREELSMFLSTKYDEGFSMTDDLLTVIYKEEKQMIGQMYQYAKPVFNIVKIGDLVHRIHSNCKE</sequence>
<dbReference type="Proteomes" id="UP001202328">
    <property type="component" value="Unassembled WGS sequence"/>
</dbReference>
<keyword evidence="2" id="KW-1185">Reference proteome</keyword>
<evidence type="ECO:0000313" key="2">
    <source>
        <dbReference type="Proteomes" id="UP001202328"/>
    </source>
</evidence>
<gene>
    <name evidence="1" type="ORF">MKW98_032430</name>
</gene>
<proteinExistence type="predicted"/>